<feature type="compositionally biased region" description="Polar residues" evidence="1">
    <location>
        <begin position="394"/>
        <end position="412"/>
    </location>
</feature>
<dbReference type="PANTHER" id="PTHR16461:SF5">
    <property type="entry name" value="TOLL-INTERACTING PROTEIN"/>
    <property type="match status" value="1"/>
</dbReference>
<evidence type="ECO:0000313" key="2">
    <source>
        <dbReference type="EMBL" id="GHJ85546.1"/>
    </source>
</evidence>
<sequence length="434" mass="46525">MSDATNNKTDARLLELQGMFPGIEAGVVQAVWEVHVGQGATEGDAWERAVEDLLQLSDPEYKPEPRPAALTVDAQTQTALDEEFARSLSMGREANSEIPYQPRSRRPHPQYPQQSNQESTYAYRGGDAAAYHPPSEGPGIEEKIEKFAQVGKQKFDLFLSRAKEKYNDMSEAAAQAQQQRQLQLQQQGHSSVDGKGHGDSPPQGLGYELANTLGGLWTGATAAVARGTQQPRQQGGDPKESASAPAWNDQAAKLTTGLGNAASGLKGWFDRTAGPKLNPGQEYPSLASSNNGRQSQAPSRRWQPTDVYEDESGPRSINVHHPSSSASSASSLPSTSDDDDAVALDEKDSTPRAASHLAGGIGNASNVPPPSKIDLSKIGMLPKKKVSLLPSPEANPSTSTLTGPTASTVQASKTKELKEEGEEEEYTKNPFEER</sequence>
<dbReference type="CDD" id="cd14279">
    <property type="entry name" value="CUE"/>
    <property type="match status" value="1"/>
</dbReference>
<feature type="region of interest" description="Disordered" evidence="1">
    <location>
        <begin position="167"/>
        <end position="210"/>
    </location>
</feature>
<feature type="region of interest" description="Disordered" evidence="1">
    <location>
        <begin position="86"/>
        <end position="117"/>
    </location>
</feature>
<name>A0A8H3TQI5_9TREE</name>
<dbReference type="OrthoDB" id="9942608at2759"/>
<feature type="compositionally biased region" description="Low complexity" evidence="1">
    <location>
        <begin position="172"/>
        <end position="187"/>
    </location>
</feature>
<dbReference type="EMBL" id="BLZA01000011">
    <property type="protein sequence ID" value="GHJ85546.1"/>
    <property type="molecule type" value="Genomic_DNA"/>
</dbReference>
<dbReference type="GO" id="GO:0005737">
    <property type="term" value="C:cytoplasm"/>
    <property type="evidence" value="ECO:0007669"/>
    <property type="project" value="TreeGrafter"/>
</dbReference>
<dbReference type="Gene3D" id="1.10.8.10">
    <property type="entry name" value="DNA helicase RuvA subunit, C-terminal domain"/>
    <property type="match status" value="1"/>
</dbReference>
<dbReference type="GO" id="GO:0031624">
    <property type="term" value="F:ubiquitin conjugating enzyme binding"/>
    <property type="evidence" value="ECO:0007669"/>
    <property type="project" value="TreeGrafter"/>
</dbReference>
<protein>
    <recommendedName>
        <fullName evidence="4">CUE domain-containing protein</fullName>
    </recommendedName>
</protein>
<evidence type="ECO:0000256" key="1">
    <source>
        <dbReference type="SAM" id="MobiDB-lite"/>
    </source>
</evidence>
<dbReference type="PANTHER" id="PTHR16461">
    <property type="entry name" value="TOLL-INTERACTING PROTEIN"/>
    <property type="match status" value="1"/>
</dbReference>
<evidence type="ECO:0000313" key="3">
    <source>
        <dbReference type="Proteomes" id="UP000620104"/>
    </source>
</evidence>
<organism evidence="2 3">
    <name type="scientific">Naganishia liquefaciens</name>
    <dbReference type="NCBI Taxonomy" id="104408"/>
    <lineage>
        <taxon>Eukaryota</taxon>
        <taxon>Fungi</taxon>
        <taxon>Dikarya</taxon>
        <taxon>Basidiomycota</taxon>
        <taxon>Agaricomycotina</taxon>
        <taxon>Tremellomycetes</taxon>
        <taxon>Filobasidiales</taxon>
        <taxon>Filobasidiaceae</taxon>
        <taxon>Naganishia</taxon>
    </lineage>
</organism>
<comment type="caution">
    <text evidence="2">The sequence shown here is derived from an EMBL/GenBank/DDBJ whole genome shotgun (WGS) entry which is preliminary data.</text>
</comment>
<feature type="region of interest" description="Disordered" evidence="1">
    <location>
        <begin position="222"/>
        <end position="434"/>
    </location>
</feature>
<dbReference type="AlphaFoldDB" id="A0A8H3TQI5"/>
<accession>A0A8H3TQI5</accession>
<evidence type="ECO:0008006" key="4">
    <source>
        <dbReference type="Google" id="ProtNLM"/>
    </source>
</evidence>
<dbReference type="Proteomes" id="UP000620104">
    <property type="component" value="Unassembled WGS sequence"/>
</dbReference>
<gene>
    <name evidence="2" type="ORF">NliqN6_1948</name>
</gene>
<reference evidence="2" key="1">
    <citation type="submission" date="2020-07" db="EMBL/GenBank/DDBJ databases">
        <title>Draft Genome Sequence of a Deep-Sea Yeast, Naganishia (Cryptococcus) liquefaciens strain N6.</title>
        <authorList>
            <person name="Han Y.W."/>
            <person name="Kajitani R."/>
            <person name="Morimoto H."/>
            <person name="Parhat M."/>
            <person name="Tsubouchi H."/>
            <person name="Bakenova O."/>
            <person name="Ogata M."/>
            <person name="Argunhan B."/>
            <person name="Aoki R."/>
            <person name="Kajiwara S."/>
            <person name="Itoh T."/>
            <person name="Iwasaki H."/>
        </authorList>
    </citation>
    <scope>NUCLEOTIDE SEQUENCE</scope>
    <source>
        <strain evidence="2">N6</strain>
    </source>
</reference>
<feature type="compositionally biased region" description="Polar residues" evidence="1">
    <location>
        <begin position="286"/>
        <end position="298"/>
    </location>
</feature>
<proteinExistence type="predicted"/>
<dbReference type="GO" id="GO:0043130">
    <property type="term" value="F:ubiquitin binding"/>
    <property type="evidence" value="ECO:0007669"/>
    <property type="project" value="TreeGrafter"/>
</dbReference>
<feature type="compositionally biased region" description="Low complexity" evidence="1">
    <location>
        <begin position="323"/>
        <end position="335"/>
    </location>
</feature>
<keyword evidence="3" id="KW-1185">Reference proteome</keyword>
<dbReference type="GO" id="GO:0006511">
    <property type="term" value="P:ubiquitin-dependent protein catabolic process"/>
    <property type="evidence" value="ECO:0007669"/>
    <property type="project" value="TreeGrafter"/>
</dbReference>